<dbReference type="EC" id="2.4.1.182" evidence="2 10"/>
<organism evidence="11 12">
    <name type="scientific">Pseudobacteriovorax antillogorgiicola</name>
    <dbReference type="NCBI Taxonomy" id="1513793"/>
    <lineage>
        <taxon>Bacteria</taxon>
        <taxon>Pseudomonadati</taxon>
        <taxon>Bdellovibrionota</taxon>
        <taxon>Oligoflexia</taxon>
        <taxon>Oligoflexales</taxon>
        <taxon>Pseudobacteriovoracaceae</taxon>
        <taxon>Pseudobacteriovorax</taxon>
    </lineage>
</organism>
<gene>
    <name evidence="11" type="ORF">SAMN06296036_13028</name>
</gene>
<evidence type="ECO:0000313" key="12">
    <source>
        <dbReference type="Proteomes" id="UP000192907"/>
    </source>
</evidence>
<evidence type="ECO:0000256" key="6">
    <source>
        <dbReference type="ARBA" id="ARBA00022676"/>
    </source>
</evidence>
<evidence type="ECO:0000256" key="5">
    <source>
        <dbReference type="ARBA" id="ARBA00022556"/>
    </source>
</evidence>
<accession>A0A1Y6CNF5</accession>
<keyword evidence="4" id="KW-0444">Lipid biosynthesis</keyword>
<dbReference type="GO" id="GO:0016020">
    <property type="term" value="C:membrane"/>
    <property type="evidence" value="ECO:0007669"/>
    <property type="project" value="GOC"/>
</dbReference>
<keyword evidence="7" id="KW-0808">Transferase</keyword>
<evidence type="ECO:0000256" key="7">
    <source>
        <dbReference type="ARBA" id="ARBA00022679"/>
    </source>
</evidence>
<protein>
    <recommendedName>
        <fullName evidence="3 10">Lipid-A-disaccharide synthase</fullName>
        <ecNumber evidence="2 10">2.4.1.182</ecNumber>
    </recommendedName>
</protein>
<evidence type="ECO:0000256" key="3">
    <source>
        <dbReference type="ARBA" id="ARBA00020902"/>
    </source>
</evidence>
<dbReference type="Pfam" id="PF02684">
    <property type="entry name" value="LpxB"/>
    <property type="match status" value="1"/>
</dbReference>
<dbReference type="STRING" id="1513793.SAMN06296036_13028"/>
<name>A0A1Y6CNF5_9BACT</name>
<evidence type="ECO:0000313" key="11">
    <source>
        <dbReference type="EMBL" id="SMF76412.1"/>
    </source>
</evidence>
<comment type="catalytic activity">
    <reaction evidence="9">
        <text>a lipid X + a UDP-2-N,3-O-bis[(3R)-3-hydroxyacyl]-alpha-D-glucosamine = a lipid A disaccharide + UDP + H(+)</text>
        <dbReference type="Rhea" id="RHEA:67828"/>
        <dbReference type="ChEBI" id="CHEBI:15378"/>
        <dbReference type="ChEBI" id="CHEBI:58223"/>
        <dbReference type="ChEBI" id="CHEBI:137748"/>
        <dbReference type="ChEBI" id="CHEBI:176338"/>
        <dbReference type="ChEBI" id="CHEBI:176343"/>
        <dbReference type="EC" id="2.4.1.182"/>
    </reaction>
</comment>
<dbReference type="RefSeq" id="WP_132324988.1">
    <property type="nucleotide sequence ID" value="NZ_FWZT01000030.1"/>
</dbReference>
<dbReference type="NCBIfam" id="TIGR00215">
    <property type="entry name" value="lpxB"/>
    <property type="match status" value="1"/>
</dbReference>
<evidence type="ECO:0000256" key="2">
    <source>
        <dbReference type="ARBA" id="ARBA00012687"/>
    </source>
</evidence>
<dbReference type="SUPFAM" id="SSF53756">
    <property type="entry name" value="UDP-Glycosyltransferase/glycogen phosphorylase"/>
    <property type="match status" value="1"/>
</dbReference>
<dbReference type="OrthoDB" id="5288848at2"/>
<dbReference type="GO" id="GO:0008915">
    <property type="term" value="F:lipid-A-disaccharide synthase activity"/>
    <property type="evidence" value="ECO:0007669"/>
    <property type="project" value="UniProtKB-UniRule"/>
</dbReference>
<comment type="function">
    <text evidence="1">Condensation of UDP-2,3-diacylglucosamine and 2,3-diacylglucosamine-1-phosphate to form lipid A disaccharide, a precursor of lipid A, a phosphorylated glycolipid that anchors the lipopolysaccharide to the outer membrane of the cell.</text>
</comment>
<sequence>MASFFLSVGEPSGDVLGAELVAALNDIMPHAHGFGIAGPKLRNLEYEEIAGIEELSVMGFVEVIKHITYLKRLEDRLLMEIDRRQPDFAVLVDYPGFNMRFAEFLKVRKIPVIQFVAPQLWAWKEGRTKKLRDVTDLVMGIMPFEETFFNDRDVNFKYVGTPQVDRAAAAKHRPADFKLSKPTIGFFPGSRRSELSKMLPMALAIRDEVRSQWPDKFQFAISMAPSLDVSLFNQALSADESSDLLSELSLGQSALLGDTSFVRGESLDLMASVNSALVTSGTATLECALTNCPLCVVYRMSPLSYQLAKRLVKLPHISLVNLVAGREIIREFVQEFTYEEVAQELAALASDGDRRETVLGDLTHLHTLVQGDLSRCAALAVQSFMNSRQSNI</sequence>
<reference evidence="12" key="1">
    <citation type="submission" date="2017-04" db="EMBL/GenBank/DDBJ databases">
        <authorList>
            <person name="Varghese N."/>
            <person name="Submissions S."/>
        </authorList>
    </citation>
    <scope>NUCLEOTIDE SEQUENCE [LARGE SCALE GENOMIC DNA]</scope>
    <source>
        <strain evidence="12">RKEM611</strain>
    </source>
</reference>
<evidence type="ECO:0000256" key="9">
    <source>
        <dbReference type="ARBA" id="ARBA00048975"/>
    </source>
</evidence>
<dbReference type="PANTHER" id="PTHR30372">
    <property type="entry name" value="LIPID-A-DISACCHARIDE SYNTHASE"/>
    <property type="match status" value="1"/>
</dbReference>
<keyword evidence="8" id="KW-0443">Lipid metabolism</keyword>
<dbReference type="InterPro" id="IPR003835">
    <property type="entry name" value="Glyco_trans_19"/>
</dbReference>
<proteinExistence type="predicted"/>
<keyword evidence="12" id="KW-1185">Reference proteome</keyword>
<dbReference type="GO" id="GO:0005543">
    <property type="term" value="F:phospholipid binding"/>
    <property type="evidence" value="ECO:0007669"/>
    <property type="project" value="TreeGrafter"/>
</dbReference>
<keyword evidence="5" id="KW-0441">Lipid A biosynthesis</keyword>
<evidence type="ECO:0000256" key="8">
    <source>
        <dbReference type="ARBA" id="ARBA00023098"/>
    </source>
</evidence>
<keyword evidence="6" id="KW-0328">Glycosyltransferase</keyword>
<evidence type="ECO:0000256" key="4">
    <source>
        <dbReference type="ARBA" id="ARBA00022516"/>
    </source>
</evidence>
<evidence type="ECO:0000256" key="10">
    <source>
        <dbReference type="NCBIfam" id="TIGR00215"/>
    </source>
</evidence>
<dbReference type="GO" id="GO:0009245">
    <property type="term" value="P:lipid A biosynthetic process"/>
    <property type="evidence" value="ECO:0007669"/>
    <property type="project" value="UniProtKB-UniRule"/>
</dbReference>
<dbReference type="PANTHER" id="PTHR30372:SF4">
    <property type="entry name" value="LIPID-A-DISACCHARIDE SYNTHASE, MITOCHONDRIAL-RELATED"/>
    <property type="match status" value="1"/>
</dbReference>
<dbReference type="EMBL" id="FWZT01000030">
    <property type="protein sequence ID" value="SMF76412.1"/>
    <property type="molecule type" value="Genomic_DNA"/>
</dbReference>
<dbReference type="Proteomes" id="UP000192907">
    <property type="component" value="Unassembled WGS sequence"/>
</dbReference>
<evidence type="ECO:0000256" key="1">
    <source>
        <dbReference type="ARBA" id="ARBA00002056"/>
    </source>
</evidence>
<dbReference type="AlphaFoldDB" id="A0A1Y6CNF5"/>